<evidence type="ECO:0000256" key="15">
    <source>
        <dbReference type="ARBA" id="ARBA00023163"/>
    </source>
</evidence>
<dbReference type="SMART" id="SM00249">
    <property type="entry name" value="PHD"/>
    <property type="match status" value="1"/>
</dbReference>
<evidence type="ECO:0000256" key="12">
    <source>
        <dbReference type="ARBA" id="ARBA00023002"/>
    </source>
</evidence>
<protein>
    <recommendedName>
        <fullName evidence="6">JmjC domain-containing histone demethylation protein 1</fullName>
        <ecNumber evidence="5">1.14.11.27</ecNumber>
    </recommendedName>
    <alternativeName>
        <fullName evidence="17">[Histone-H3]-lysine-36 demethylase 1</fullName>
    </alternativeName>
</protein>
<accession>A0A6A6JCR8</accession>
<feature type="compositionally biased region" description="Polar residues" evidence="20">
    <location>
        <begin position="185"/>
        <end position="197"/>
    </location>
</feature>
<feature type="region of interest" description="Disordered" evidence="20">
    <location>
        <begin position="1289"/>
        <end position="1325"/>
    </location>
</feature>
<evidence type="ECO:0000256" key="19">
    <source>
        <dbReference type="PROSITE-ProRule" id="PRU00146"/>
    </source>
</evidence>
<keyword evidence="15" id="KW-0804">Transcription</keyword>
<keyword evidence="13" id="KW-0408">Iron</keyword>
<feature type="compositionally biased region" description="Basic and acidic residues" evidence="20">
    <location>
        <begin position="55"/>
        <end position="69"/>
    </location>
</feature>
<evidence type="ECO:0000256" key="17">
    <source>
        <dbReference type="ARBA" id="ARBA00031083"/>
    </source>
</evidence>
<organism evidence="23 24">
    <name type="scientific">Westerdykella ornata</name>
    <dbReference type="NCBI Taxonomy" id="318751"/>
    <lineage>
        <taxon>Eukaryota</taxon>
        <taxon>Fungi</taxon>
        <taxon>Dikarya</taxon>
        <taxon>Ascomycota</taxon>
        <taxon>Pezizomycotina</taxon>
        <taxon>Dothideomycetes</taxon>
        <taxon>Pleosporomycetidae</taxon>
        <taxon>Pleosporales</taxon>
        <taxon>Sporormiaceae</taxon>
        <taxon>Westerdykella</taxon>
    </lineage>
</organism>
<dbReference type="GeneID" id="54553082"/>
<feature type="compositionally biased region" description="Pro residues" evidence="20">
    <location>
        <begin position="72"/>
        <end position="84"/>
    </location>
</feature>
<keyword evidence="10" id="KW-0156">Chromatin regulator</keyword>
<dbReference type="PROSITE" id="PS51184">
    <property type="entry name" value="JMJC"/>
    <property type="match status" value="1"/>
</dbReference>
<comment type="subcellular location">
    <subcellularLocation>
        <location evidence="3">Nucleus</location>
    </subcellularLocation>
</comment>
<keyword evidence="8 19" id="KW-0863">Zinc-finger</keyword>
<evidence type="ECO:0000256" key="3">
    <source>
        <dbReference type="ARBA" id="ARBA00004123"/>
    </source>
</evidence>
<dbReference type="PROSITE" id="PS01359">
    <property type="entry name" value="ZF_PHD_1"/>
    <property type="match status" value="1"/>
</dbReference>
<keyword evidence="16" id="KW-0539">Nucleus</keyword>
<feature type="region of interest" description="Disordered" evidence="20">
    <location>
        <begin position="1"/>
        <end position="197"/>
    </location>
</feature>
<comment type="cofactor">
    <cofactor evidence="1">
        <name>Fe(2+)</name>
        <dbReference type="ChEBI" id="CHEBI:29033"/>
    </cofactor>
</comment>
<dbReference type="GO" id="GO:0140680">
    <property type="term" value="F:histone H3K36me/H3K36me2 demethylase activity"/>
    <property type="evidence" value="ECO:0007669"/>
    <property type="project" value="UniProtKB-EC"/>
</dbReference>
<dbReference type="PROSITE" id="PS50016">
    <property type="entry name" value="ZF_PHD_2"/>
    <property type="match status" value="1"/>
</dbReference>
<dbReference type="InterPro" id="IPR001965">
    <property type="entry name" value="Znf_PHD"/>
</dbReference>
<dbReference type="GO" id="GO:0008270">
    <property type="term" value="F:zinc ion binding"/>
    <property type="evidence" value="ECO:0007669"/>
    <property type="project" value="UniProtKB-KW"/>
</dbReference>
<proteinExistence type="inferred from homology"/>
<dbReference type="EMBL" id="ML986506">
    <property type="protein sequence ID" value="KAF2273973.1"/>
    <property type="molecule type" value="Genomic_DNA"/>
</dbReference>
<dbReference type="InterPro" id="IPR011011">
    <property type="entry name" value="Znf_FYVE_PHD"/>
</dbReference>
<evidence type="ECO:0000256" key="8">
    <source>
        <dbReference type="ARBA" id="ARBA00022771"/>
    </source>
</evidence>
<feature type="domain" description="JmjC" evidence="22">
    <location>
        <begin position="721"/>
        <end position="877"/>
    </location>
</feature>
<evidence type="ECO:0000256" key="4">
    <source>
        <dbReference type="ARBA" id="ARBA00008037"/>
    </source>
</evidence>
<gene>
    <name evidence="23" type="ORF">EI97DRAFT_444528</name>
</gene>
<evidence type="ECO:0000256" key="7">
    <source>
        <dbReference type="ARBA" id="ARBA00022723"/>
    </source>
</evidence>
<evidence type="ECO:0000259" key="21">
    <source>
        <dbReference type="PROSITE" id="PS50016"/>
    </source>
</evidence>
<evidence type="ECO:0000256" key="6">
    <source>
        <dbReference type="ARBA" id="ARBA00015153"/>
    </source>
</evidence>
<feature type="region of interest" description="Disordered" evidence="20">
    <location>
        <begin position="1130"/>
        <end position="1161"/>
    </location>
</feature>
<reference evidence="23" key="1">
    <citation type="journal article" date="2020" name="Stud. Mycol.">
        <title>101 Dothideomycetes genomes: a test case for predicting lifestyles and emergence of pathogens.</title>
        <authorList>
            <person name="Haridas S."/>
            <person name="Albert R."/>
            <person name="Binder M."/>
            <person name="Bloem J."/>
            <person name="Labutti K."/>
            <person name="Salamov A."/>
            <person name="Andreopoulos B."/>
            <person name="Baker S."/>
            <person name="Barry K."/>
            <person name="Bills G."/>
            <person name="Bluhm B."/>
            <person name="Cannon C."/>
            <person name="Castanera R."/>
            <person name="Culley D."/>
            <person name="Daum C."/>
            <person name="Ezra D."/>
            <person name="Gonzalez J."/>
            <person name="Henrissat B."/>
            <person name="Kuo A."/>
            <person name="Liang C."/>
            <person name="Lipzen A."/>
            <person name="Lutzoni F."/>
            <person name="Magnuson J."/>
            <person name="Mondo S."/>
            <person name="Nolan M."/>
            <person name="Ohm R."/>
            <person name="Pangilinan J."/>
            <person name="Park H.-J."/>
            <person name="Ramirez L."/>
            <person name="Alfaro M."/>
            <person name="Sun H."/>
            <person name="Tritt A."/>
            <person name="Yoshinaga Y."/>
            <person name="Zwiers L.-H."/>
            <person name="Turgeon B."/>
            <person name="Goodwin S."/>
            <person name="Spatafora J."/>
            <person name="Crous P."/>
            <person name="Grigoriev I."/>
        </authorList>
    </citation>
    <scope>NUCLEOTIDE SEQUENCE</scope>
    <source>
        <strain evidence="23">CBS 379.55</strain>
    </source>
</reference>
<keyword evidence="24" id="KW-1185">Reference proteome</keyword>
<feature type="compositionally biased region" description="Polar residues" evidence="20">
    <location>
        <begin position="433"/>
        <end position="443"/>
    </location>
</feature>
<feature type="domain" description="PHD-type" evidence="21">
    <location>
        <begin position="474"/>
        <end position="532"/>
    </location>
</feature>
<evidence type="ECO:0000256" key="11">
    <source>
        <dbReference type="ARBA" id="ARBA00022964"/>
    </source>
</evidence>
<keyword evidence="14" id="KW-0805">Transcription regulation</keyword>
<evidence type="ECO:0000313" key="24">
    <source>
        <dbReference type="Proteomes" id="UP000800097"/>
    </source>
</evidence>
<dbReference type="InterPro" id="IPR019786">
    <property type="entry name" value="Zinc_finger_PHD-type_CS"/>
</dbReference>
<dbReference type="InterPro" id="IPR019787">
    <property type="entry name" value="Znf_PHD-finger"/>
</dbReference>
<feature type="compositionally biased region" description="Basic residues" evidence="20">
    <location>
        <begin position="335"/>
        <end position="348"/>
    </location>
</feature>
<dbReference type="InterPro" id="IPR003347">
    <property type="entry name" value="JmjC_dom"/>
</dbReference>
<feature type="compositionally biased region" description="Low complexity" evidence="20">
    <location>
        <begin position="33"/>
        <end position="44"/>
    </location>
</feature>
<evidence type="ECO:0000256" key="1">
    <source>
        <dbReference type="ARBA" id="ARBA00001954"/>
    </source>
</evidence>
<evidence type="ECO:0000259" key="22">
    <source>
        <dbReference type="PROSITE" id="PS51184"/>
    </source>
</evidence>
<evidence type="ECO:0000256" key="9">
    <source>
        <dbReference type="ARBA" id="ARBA00022833"/>
    </source>
</evidence>
<keyword evidence="11" id="KW-0223">Dioxygenase</keyword>
<evidence type="ECO:0000256" key="13">
    <source>
        <dbReference type="ARBA" id="ARBA00023004"/>
    </source>
</evidence>
<feature type="compositionally biased region" description="Polar residues" evidence="20">
    <location>
        <begin position="303"/>
        <end position="320"/>
    </location>
</feature>
<feature type="compositionally biased region" description="Low complexity" evidence="20">
    <location>
        <begin position="100"/>
        <end position="128"/>
    </location>
</feature>
<feature type="region of interest" description="Disordered" evidence="20">
    <location>
        <begin position="1362"/>
        <end position="1456"/>
    </location>
</feature>
<dbReference type="CDD" id="cd15517">
    <property type="entry name" value="PHD_TCF19_like"/>
    <property type="match status" value="1"/>
</dbReference>
<dbReference type="InterPro" id="IPR001138">
    <property type="entry name" value="Zn2Cys6_DnaBD"/>
</dbReference>
<sequence>MNVSGFKVQSPNSPLPANAPQRPGYEPISPILAPSNAPAAHPASGNEHLPPPSAKEVKTAEKLSLRNDRSIPSPPHLQSPPAAPREPLHSAPLPPSKPRLSSALASPISALQNAAPPSADASPISHSSHPPRDRISLPTEPAPAYDERARKHGHAEPGTAYGDRTPKRARSNVFSHDQQRPRPATSHSPGWSDNALRTTDNGVLAEDIQAKRLSEAQLLLDFAANAPYAVKPHVPLPKRWSIPYSETSGQRIIHGMPPPSDGYLPVLYHEAQTNEHLSPRTSQLERHRCEANALAASAQESATFTVQNHTPPEDTTSARLHQSVEWVTNGDDKRPKKHQGWPKGKPRGPRNVSTVEKKKRPVANAQIHGTGPAPGSSGLDQLYSPLSLPLHVDAVSQQGIPSQIAVPEQIPSTKALSSRRLSCSDTLPAAQSPLPSTTSSRAQSVPPHAAALMGPAWTEGTVMDIDKPGDASQTTICAGCHSSDSLTSIGDGEQWISCDGCKGWFHYVCAGFKSEREVRVIDKFYCEGCKPKYGNTTRLRKSSRAHTAVDYAGLNEGILKTSDDNPEHHYIQAFKNGDFKFTPETFARLPPEFVTADFIEKMNGFTDPVVIPATLNPRPTYPPSNSSTSVAEKFSQMHDADEETYGFELVPDDGQDKIDMVIPDGLTVRRVSELYGPMETVPVIDVKAQEGEDKRWTMAKWADYYEQQGEKPVRNVISLEVSRSRLGRLIRRPKVVRDMDLQDSVWPEDDKMHAPPVQFYCLMSVADCYTDFHIDFGGSSVYYHIIKGRKTFFFIPPTKQNLKKYEDWCLSPRQSHEFLGQQVKECYRVDLYPGDTMLIPSGWIHAVWTPEDSLVIGGNYLTRIHYAMQIKVVEIEKNTKVAARFRYPFFQKIMWLAVIKYLLEDPLPAEVEELLLRGEEFKRTVPIFCQPDKFGHNSDPGPENYNIRYYPKAELEGLPDLLNYIWRTVLISLGKVEGISQQTRNAVTRSIPKGHGEPSDLARRFAMWVAWKRGNEKLPQWALPDATLSDAADSRGDKKLSSAQSRKVERESWNETLKLVRGGERHSSLRARASEPTLNGDVRGQGGPPVTGFLRPHKEHVTTPKTSQLGPKRIACDACRKRRIRCKHKDELVESPQSSASGTVPPNATASSSPPSTSIGNLAMRRYSDADIPSASLTYSSLYDVQGSTNGGPLSTDLTVDSLASKSGRVKACADCRKSKRRCIHDEYGNVDPVKAAEAPIPRGSATKKRRVSEHEDGEALTKKMKMESFAGLVNGEVSHWNRYPLQKPRLTSASDSQDEMTMDSARSTRDPRSLLGPPLAEEQTGGVVTQVVRPMSASKSVSKEPVYCSIENVQEEVVTSGPVDPLLLNPEPRTPRATNNAANGIHAAPESSPIQNGGRARGLHSWNGRTTTPKITPRGRNRRDSKDSPRGEPKSDPKARASPPKTGSSEDMASIALALKLQMEEHGLRRRSK</sequence>
<dbReference type="SUPFAM" id="SSF57903">
    <property type="entry name" value="FYVE/PHD zinc finger"/>
    <property type="match status" value="1"/>
</dbReference>
<keyword evidence="7" id="KW-0479">Metal-binding</keyword>
<evidence type="ECO:0000256" key="16">
    <source>
        <dbReference type="ARBA" id="ARBA00023242"/>
    </source>
</evidence>
<feature type="compositionally biased region" description="Low complexity" evidence="20">
    <location>
        <begin position="1148"/>
        <end position="1158"/>
    </location>
</feature>
<feature type="region of interest" description="Disordered" evidence="20">
    <location>
        <begin position="296"/>
        <end position="380"/>
    </location>
</feature>
<feature type="compositionally biased region" description="Basic and acidic residues" evidence="20">
    <location>
        <begin position="1032"/>
        <end position="1048"/>
    </location>
</feature>
<dbReference type="Gene3D" id="3.30.40.10">
    <property type="entry name" value="Zinc/RING finger domain, C3HC4 (zinc finger)"/>
    <property type="match status" value="1"/>
</dbReference>
<dbReference type="OrthoDB" id="5876800at2759"/>
<evidence type="ECO:0000256" key="10">
    <source>
        <dbReference type="ARBA" id="ARBA00022853"/>
    </source>
</evidence>
<feature type="region of interest" description="Disordered" evidence="20">
    <location>
        <begin position="1029"/>
        <end position="1048"/>
    </location>
</feature>
<dbReference type="PANTHER" id="PTHR23123">
    <property type="entry name" value="PHD/F-BOX CONTAINING PROTEIN"/>
    <property type="match status" value="1"/>
</dbReference>
<keyword evidence="12" id="KW-0560">Oxidoreductase</keyword>
<dbReference type="SMART" id="SM00558">
    <property type="entry name" value="JmjC"/>
    <property type="match status" value="1"/>
</dbReference>
<dbReference type="InterPro" id="IPR050690">
    <property type="entry name" value="JHDM1_Histone_Demethylase"/>
</dbReference>
<evidence type="ECO:0000256" key="18">
    <source>
        <dbReference type="ARBA" id="ARBA00047915"/>
    </source>
</evidence>
<dbReference type="GO" id="GO:0005634">
    <property type="term" value="C:nucleus"/>
    <property type="evidence" value="ECO:0007669"/>
    <property type="project" value="UniProtKB-SubCell"/>
</dbReference>
<feature type="compositionally biased region" description="Polar residues" evidence="20">
    <location>
        <begin position="1"/>
        <end position="12"/>
    </location>
</feature>
<name>A0A6A6JCR8_WESOR</name>
<evidence type="ECO:0000256" key="2">
    <source>
        <dbReference type="ARBA" id="ARBA00003909"/>
    </source>
</evidence>
<dbReference type="RefSeq" id="XP_033651512.1">
    <property type="nucleotide sequence ID" value="XM_033799907.1"/>
</dbReference>
<feature type="region of interest" description="Disordered" evidence="20">
    <location>
        <begin position="416"/>
        <end position="446"/>
    </location>
</feature>
<dbReference type="GO" id="GO:0000981">
    <property type="term" value="F:DNA-binding transcription factor activity, RNA polymerase II-specific"/>
    <property type="evidence" value="ECO:0007669"/>
    <property type="project" value="InterPro"/>
</dbReference>
<dbReference type="EC" id="1.14.11.27" evidence="5"/>
<evidence type="ECO:0000256" key="14">
    <source>
        <dbReference type="ARBA" id="ARBA00023015"/>
    </source>
</evidence>
<evidence type="ECO:0000256" key="5">
    <source>
        <dbReference type="ARBA" id="ARBA00013246"/>
    </source>
</evidence>
<evidence type="ECO:0000313" key="23">
    <source>
        <dbReference type="EMBL" id="KAF2273973.1"/>
    </source>
</evidence>
<comment type="function">
    <text evidence="2">Histone demethylase that specifically demethylates 'Lys-36' of histone H3, thereby playing a central role in histone code.</text>
</comment>
<dbReference type="SUPFAM" id="SSF51197">
    <property type="entry name" value="Clavaminate synthase-like"/>
    <property type="match status" value="1"/>
</dbReference>
<comment type="catalytic activity">
    <reaction evidence="18">
        <text>N(6),N(6)-dimethyl-L-lysyl(36)-[histone H3] + 2 2-oxoglutarate + 2 O2 = L-lysyl(36)-[histone H3] + 2 formaldehyde + 2 succinate + 2 CO2</text>
        <dbReference type="Rhea" id="RHEA:42032"/>
        <dbReference type="Rhea" id="RHEA-COMP:9785"/>
        <dbReference type="Rhea" id="RHEA-COMP:9787"/>
        <dbReference type="ChEBI" id="CHEBI:15379"/>
        <dbReference type="ChEBI" id="CHEBI:16526"/>
        <dbReference type="ChEBI" id="CHEBI:16810"/>
        <dbReference type="ChEBI" id="CHEBI:16842"/>
        <dbReference type="ChEBI" id="CHEBI:29969"/>
        <dbReference type="ChEBI" id="CHEBI:30031"/>
        <dbReference type="ChEBI" id="CHEBI:61976"/>
        <dbReference type="EC" id="1.14.11.27"/>
    </reaction>
</comment>
<dbReference type="InterPro" id="IPR041070">
    <property type="entry name" value="JHD"/>
</dbReference>
<dbReference type="Gene3D" id="2.60.120.650">
    <property type="entry name" value="Cupin"/>
    <property type="match status" value="1"/>
</dbReference>
<feature type="compositionally biased region" description="Basic and acidic residues" evidence="20">
    <location>
        <begin position="1423"/>
        <end position="1440"/>
    </location>
</feature>
<feature type="compositionally biased region" description="Polar residues" evidence="20">
    <location>
        <begin position="416"/>
        <end position="425"/>
    </location>
</feature>
<evidence type="ECO:0000256" key="20">
    <source>
        <dbReference type="SAM" id="MobiDB-lite"/>
    </source>
</evidence>
<keyword evidence="9" id="KW-0862">Zinc</keyword>
<dbReference type="Pfam" id="PF00628">
    <property type="entry name" value="PHD"/>
    <property type="match status" value="1"/>
</dbReference>
<feature type="compositionally biased region" description="Polar residues" evidence="20">
    <location>
        <begin position="1135"/>
        <end position="1146"/>
    </location>
</feature>
<comment type="similarity">
    <text evidence="4">Belongs to the JHDM1 histone demethylase family.</text>
</comment>
<dbReference type="Proteomes" id="UP000800097">
    <property type="component" value="Unassembled WGS sequence"/>
</dbReference>
<dbReference type="Pfam" id="PF17811">
    <property type="entry name" value="JHD"/>
    <property type="match status" value="1"/>
</dbReference>
<dbReference type="CDD" id="cd00067">
    <property type="entry name" value="GAL4"/>
    <property type="match status" value="1"/>
</dbReference>
<dbReference type="Pfam" id="PF02373">
    <property type="entry name" value="JmjC"/>
    <property type="match status" value="1"/>
</dbReference>
<dbReference type="InterPro" id="IPR013083">
    <property type="entry name" value="Znf_RING/FYVE/PHD"/>
</dbReference>